<feature type="transmembrane region" description="Helical" evidence="1">
    <location>
        <begin position="82"/>
        <end position="103"/>
    </location>
</feature>
<evidence type="ECO:0000256" key="1">
    <source>
        <dbReference type="SAM" id="Phobius"/>
    </source>
</evidence>
<feature type="transmembrane region" description="Helical" evidence="1">
    <location>
        <begin position="262"/>
        <end position="279"/>
    </location>
</feature>
<feature type="transmembrane region" description="Helical" evidence="1">
    <location>
        <begin position="16"/>
        <end position="37"/>
    </location>
</feature>
<feature type="domain" description="EamA" evidence="2">
    <location>
        <begin position="22"/>
        <end position="153"/>
    </location>
</feature>
<comment type="caution">
    <text evidence="3">The sequence shown here is derived from an EMBL/GenBank/DDBJ whole genome shotgun (WGS) entry which is preliminary data.</text>
</comment>
<dbReference type="RefSeq" id="WP_272138168.1">
    <property type="nucleotide sequence ID" value="NZ_JAQLOI010000003.1"/>
</dbReference>
<feature type="transmembrane region" description="Helical" evidence="1">
    <location>
        <begin position="49"/>
        <end position="70"/>
    </location>
</feature>
<feature type="transmembrane region" description="Helical" evidence="1">
    <location>
        <begin position="109"/>
        <end position="131"/>
    </location>
</feature>
<keyword evidence="1" id="KW-0472">Membrane</keyword>
<dbReference type="Proteomes" id="UP001210678">
    <property type="component" value="Unassembled WGS sequence"/>
</dbReference>
<evidence type="ECO:0000259" key="2">
    <source>
        <dbReference type="Pfam" id="PF00892"/>
    </source>
</evidence>
<accession>A0ABT4YTM5</accession>
<feature type="transmembrane region" description="Helical" evidence="1">
    <location>
        <begin position="140"/>
        <end position="159"/>
    </location>
</feature>
<gene>
    <name evidence="3" type="ORF">PGX00_15325</name>
</gene>
<organism evidence="3 4">
    <name type="scientific">Vibrio algarum</name>
    <dbReference type="NCBI Taxonomy" id="3020714"/>
    <lineage>
        <taxon>Bacteria</taxon>
        <taxon>Pseudomonadati</taxon>
        <taxon>Pseudomonadota</taxon>
        <taxon>Gammaproteobacteria</taxon>
        <taxon>Vibrionales</taxon>
        <taxon>Vibrionaceae</taxon>
        <taxon>Vibrio</taxon>
    </lineage>
</organism>
<feature type="transmembrane region" description="Helical" evidence="1">
    <location>
        <begin position="196"/>
        <end position="217"/>
    </location>
</feature>
<evidence type="ECO:0000313" key="3">
    <source>
        <dbReference type="EMBL" id="MDB1124928.1"/>
    </source>
</evidence>
<feature type="transmembrane region" description="Helical" evidence="1">
    <location>
        <begin position="165"/>
        <end position="184"/>
    </location>
</feature>
<keyword evidence="4" id="KW-1185">Reference proteome</keyword>
<dbReference type="InterPro" id="IPR037185">
    <property type="entry name" value="EmrE-like"/>
</dbReference>
<dbReference type="Pfam" id="PF00892">
    <property type="entry name" value="EamA"/>
    <property type="match status" value="2"/>
</dbReference>
<dbReference type="PANTHER" id="PTHR22911:SF137">
    <property type="entry name" value="SOLUTE CARRIER FAMILY 35 MEMBER G2-RELATED"/>
    <property type="match status" value="1"/>
</dbReference>
<feature type="transmembrane region" description="Helical" evidence="1">
    <location>
        <begin position="285"/>
        <end position="302"/>
    </location>
</feature>
<keyword evidence="1" id="KW-0812">Transmembrane</keyword>
<dbReference type="InterPro" id="IPR000620">
    <property type="entry name" value="EamA_dom"/>
</dbReference>
<protein>
    <submittedName>
        <fullName evidence="3">DMT family transporter</fullName>
    </submittedName>
</protein>
<evidence type="ECO:0000313" key="4">
    <source>
        <dbReference type="Proteomes" id="UP001210678"/>
    </source>
</evidence>
<feature type="domain" description="EamA" evidence="2">
    <location>
        <begin position="168"/>
        <end position="302"/>
    </location>
</feature>
<name>A0ABT4YTM5_9VIBR</name>
<dbReference type="EMBL" id="JAQLOI010000003">
    <property type="protein sequence ID" value="MDB1124928.1"/>
    <property type="molecule type" value="Genomic_DNA"/>
</dbReference>
<reference evidence="3 4" key="1">
    <citation type="submission" date="2023-01" db="EMBL/GenBank/DDBJ databases">
        <title>Vibrio sp. KJ40-1 sp.nov, isolated from marine algae.</title>
        <authorList>
            <person name="Butt M."/>
            <person name="Kim J.M.J."/>
            <person name="Jeon C.O.C."/>
        </authorList>
    </citation>
    <scope>NUCLEOTIDE SEQUENCE [LARGE SCALE GENOMIC DNA]</scope>
    <source>
        <strain evidence="3 4">KJ40-1</strain>
    </source>
</reference>
<dbReference type="PANTHER" id="PTHR22911">
    <property type="entry name" value="ACYL-MALONYL CONDENSING ENZYME-RELATED"/>
    <property type="match status" value="1"/>
</dbReference>
<dbReference type="Gene3D" id="1.10.3730.20">
    <property type="match status" value="1"/>
</dbReference>
<feature type="transmembrane region" description="Helical" evidence="1">
    <location>
        <begin position="229"/>
        <end position="250"/>
    </location>
</feature>
<sequence>MNKVVAQQVIAPEPRILSPIVMGYIAIGIVLLVWSGFSLTVRAIGASNLTTADVALIRFGVPLILLLPLLPKRIAPIKTVSLSNLLLILLGGIPFFFLAATGAKSVPTAYVGTILAGTPPFFVAVLGYCFFHQLVSKTKLVALLLIMLGVFSMILGQSGPISTSVLDGVFWLMLGSIVWASYTIGLKQAGLDPISIALILSMVSFFVLGILICFGLLDSNFGQFSLLQAMPFLLIQGLGVGVIATLGYSYAVSQLGSSQSSVIGSLSPGVTAMLAVPVFGESLSLAIVFGIFLTTCGVVFSNR</sequence>
<proteinExistence type="predicted"/>
<dbReference type="SUPFAM" id="SSF103481">
    <property type="entry name" value="Multidrug resistance efflux transporter EmrE"/>
    <property type="match status" value="2"/>
</dbReference>
<keyword evidence="1" id="KW-1133">Transmembrane helix</keyword>